<dbReference type="InterPro" id="IPR036389">
    <property type="entry name" value="RNase_III_sf"/>
</dbReference>
<keyword evidence="9" id="KW-0699">rRNA-binding</keyword>
<protein>
    <recommendedName>
        <fullName evidence="9">Ribonuclease 3</fullName>
        <ecNumber evidence="9">3.1.26.3</ecNumber>
    </recommendedName>
    <alternativeName>
        <fullName evidence="9">Ribonuclease III</fullName>
        <shortName evidence="9">RNase III</shortName>
    </alternativeName>
</protein>
<evidence type="ECO:0000256" key="6">
    <source>
        <dbReference type="ARBA" id="ARBA00022759"/>
    </source>
</evidence>
<dbReference type="PROSITE" id="PS50137">
    <property type="entry name" value="DS_RBD"/>
    <property type="match status" value="1"/>
</dbReference>
<comment type="cofactor">
    <cofactor evidence="9">
        <name>Mg(2+)</name>
        <dbReference type="ChEBI" id="CHEBI:18420"/>
    </cofactor>
</comment>
<dbReference type="GO" id="GO:0006364">
    <property type="term" value="P:rRNA processing"/>
    <property type="evidence" value="ECO:0007669"/>
    <property type="project" value="UniProtKB-UniRule"/>
</dbReference>
<keyword evidence="9" id="KW-0460">Magnesium</keyword>
<dbReference type="SUPFAM" id="SSF69065">
    <property type="entry name" value="RNase III domain-like"/>
    <property type="match status" value="1"/>
</dbReference>
<evidence type="ECO:0000313" key="12">
    <source>
        <dbReference type="EMBL" id="ABW67306.1"/>
    </source>
</evidence>
<dbReference type="PROSITE" id="PS00517">
    <property type="entry name" value="RNASE_3_1"/>
    <property type="match status" value="1"/>
</dbReference>
<feature type="binding site" evidence="9">
    <location>
        <position position="118"/>
    </location>
    <ligand>
        <name>Mg(2+)</name>
        <dbReference type="ChEBI" id="CHEBI:18420"/>
    </ligand>
</feature>
<dbReference type="PANTHER" id="PTHR11207">
    <property type="entry name" value="RIBONUCLEASE III"/>
    <property type="match status" value="1"/>
</dbReference>
<evidence type="ECO:0000256" key="3">
    <source>
        <dbReference type="ARBA" id="ARBA00022552"/>
    </source>
</evidence>
<dbReference type="eggNOG" id="COG0571">
    <property type="taxonomic scope" value="Bacteria"/>
</dbReference>
<accession>A8ZZF3</accession>
<evidence type="ECO:0000259" key="11">
    <source>
        <dbReference type="PROSITE" id="PS50142"/>
    </source>
</evidence>
<evidence type="ECO:0000256" key="7">
    <source>
        <dbReference type="ARBA" id="ARBA00022801"/>
    </source>
</evidence>
<feature type="binding site" evidence="9">
    <location>
        <position position="45"/>
    </location>
    <ligand>
        <name>Mg(2+)</name>
        <dbReference type="ChEBI" id="CHEBI:18420"/>
    </ligand>
</feature>
<dbReference type="Pfam" id="PF14622">
    <property type="entry name" value="Ribonucleas_3_3"/>
    <property type="match status" value="1"/>
</dbReference>
<dbReference type="FunFam" id="1.10.1520.10:FF:000001">
    <property type="entry name" value="Ribonuclease 3"/>
    <property type="match status" value="1"/>
</dbReference>
<dbReference type="RefSeq" id="WP_012174922.1">
    <property type="nucleotide sequence ID" value="NC_009943.1"/>
</dbReference>
<dbReference type="CDD" id="cd00593">
    <property type="entry name" value="RIBOc"/>
    <property type="match status" value="1"/>
</dbReference>
<comment type="subcellular location">
    <subcellularLocation>
        <location evidence="9">Cytoplasm</location>
    </subcellularLocation>
</comment>
<dbReference type="Gene3D" id="1.10.1520.10">
    <property type="entry name" value="Ribonuclease III domain"/>
    <property type="match status" value="1"/>
</dbReference>
<comment type="subunit">
    <text evidence="9">Homodimer.</text>
</comment>
<feature type="active site" evidence="9">
    <location>
        <position position="49"/>
    </location>
</feature>
<evidence type="ECO:0000256" key="1">
    <source>
        <dbReference type="ARBA" id="ARBA00000109"/>
    </source>
</evidence>
<dbReference type="Pfam" id="PF00035">
    <property type="entry name" value="dsrm"/>
    <property type="match status" value="1"/>
</dbReference>
<feature type="domain" description="DRBM" evidence="10">
    <location>
        <begin position="159"/>
        <end position="227"/>
    </location>
</feature>
<dbReference type="SUPFAM" id="SSF54768">
    <property type="entry name" value="dsRNA-binding domain-like"/>
    <property type="match status" value="1"/>
</dbReference>
<dbReference type="SMART" id="SM00535">
    <property type="entry name" value="RIBOc"/>
    <property type="match status" value="1"/>
</dbReference>
<comment type="similarity">
    <text evidence="2">Belongs to the ribonuclease III family.</text>
</comment>
<evidence type="ECO:0000256" key="9">
    <source>
        <dbReference type="HAMAP-Rule" id="MF_00104"/>
    </source>
</evidence>
<dbReference type="GO" id="GO:0046872">
    <property type="term" value="F:metal ion binding"/>
    <property type="evidence" value="ECO:0007669"/>
    <property type="project" value="UniProtKB-KW"/>
</dbReference>
<organism evidence="12 13">
    <name type="scientific">Desulfosudis oleivorans (strain DSM 6200 / JCM 39069 / Hxd3)</name>
    <name type="common">Desulfococcus oleovorans</name>
    <dbReference type="NCBI Taxonomy" id="96561"/>
    <lineage>
        <taxon>Bacteria</taxon>
        <taxon>Pseudomonadati</taxon>
        <taxon>Thermodesulfobacteriota</taxon>
        <taxon>Desulfobacteria</taxon>
        <taxon>Desulfobacterales</taxon>
        <taxon>Desulfosudaceae</taxon>
        <taxon>Desulfosudis</taxon>
    </lineage>
</organism>
<dbReference type="InterPro" id="IPR011907">
    <property type="entry name" value="RNase_III"/>
</dbReference>
<gene>
    <name evidence="9" type="primary">rnc</name>
    <name evidence="12" type="ordered locus">Dole_1502</name>
</gene>
<evidence type="ECO:0000313" key="13">
    <source>
        <dbReference type="Proteomes" id="UP000008561"/>
    </source>
</evidence>
<dbReference type="KEGG" id="dol:Dole_1502"/>
<dbReference type="SMART" id="SM00358">
    <property type="entry name" value="DSRM"/>
    <property type="match status" value="1"/>
</dbReference>
<evidence type="ECO:0000259" key="10">
    <source>
        <dbReference type="PROSITE" id="PS50137"/>
    </source>
</evidence>
<reference evidence="12 13" key="1">
    <citation type="submission" date="2007-10" db="EMBL/GenBank/DDBJ databases">
        <title>Complete sequence of Desulfococcus oleovorans Hxd3.</title>
        <authorList>
            <consortium name="US DOE Joint Genome Institute"/>
            <person name="Copeland A."/>
            <person name="Lucas S."/>
            <person name="Lapidus A."/>
            <person name="Barry K."/>
            <person name="Glavina del Rio T."/>
            <person name="Dalin E."/>
            <person name="Tice H."/>
            <person name="Pitluck S."/>
            <person name="Kiss H."/>
            <person name="Brettin T."/>
            <person name="Bruce D."/>
            <person name="Detter J.C."/>
            <person name="Han C."/>
            <person name="Schmutz J."/>
            <person name="Larimer F."/>
            <person name="Land M."/>
            <person name="Hauser L."/>
            <person name="Kyrpides N."/>
            <person name="Kim E."/>
            <person name="Wawrik B."/>
            <person name="Richardson P."/>
        </authorList>
    </citation>
    <scope>NUCLEOTIDE SEQUENCE [LARGE SCALE GENOMIC DNA]</scope>
    <source>
        <strain evidence="13">DSM 6200 / JCM 39069 / Hxd3</strain>
    </source>
</reference>
<feature type="active site" evidence="9">
    <location>
        <position position="121"/>
    </location>
</feature>
<name>A8ZZF3_DESOH</name>
<dbReference type="EMBL" id="CP000859">
    <property type="protein sequence ID" value="ABW67306.1"/>
    <property type="molecule type" value="Genomic_DNA"/>
</dbReference>
<keyword evidence="9" id="KW-0479">Metal-binding</keyword>
<dbReference type="InterPro" id="IPR014720">
    <property type="entry name" value="dsRBD_dom"/>
</dbReference>
<dbReference type="GO" id="GO:0008033">
    <property type="term" value="P:tRNA processing"/>
    <property type="evidence" value="ECO:0007669"/>
    <property type="project" value="UniProtKB-KW"/>
</dbReference>
<dbReference type="EC" id="3.1.26.3" evidence="9"/>
<dbReference type="GO" id="GO:0005737">
    <property type="term" value="C:cytoplasm"/>
    <property type="evidence" value="ECO:0007669"/>
    <property type="project" value="UniProtKB-SubCell"/>
</dbReference>
<dbReference type="GO" id="GO:0004525">
    <property type="term" value="F:ribonuclease III activity"/>
    <property type="evidence" value="ECO:0007669"/>
    <property type="project" value="UniProtKB-UniRule"/>
</dbReference>
<dbReference type="AlphaFoldDB" id="A8ZZF3"/>
<comment type="function">
    <text evidence="9">Digests double-stranded RNA. Involved in the processing of primary rRNA transcript to yield the immediate precursors to the large and small rRNAs (23S and 16S). Processes some mRNAs, and tRNAs when they are encoded in the rRNA operon. Processes pre-crRNA and tracrRNA of type II CRISPR loci if present in the organism.</text>
</comment>
<keyword evidence="6 9" id="KW-0255">Endonuclease</keyword>
<dbReference type="OrthoDB" id="9805026at2"/>
<dbReference type="PANTHER" id="PTHR11207:SF0">
    <property type="entry name" value="RIBONUCLEASE 3"/>
    <property type="match status" value="1"/>
</dbReference>
<evidence type="ECO:0000256" key="8">
    <source>
        <dbReference type="ARBA" id="ARBA00022884"/>
    </source>
</evidence>
<keyword evidence="5 9" id="KW-0540">Nuclease</keyword>
<keyword evidence="3 9" id="KW-0698">rRNA processing</keyword>
<evidence type="ECO:0000256" key="4">
    <source>
        <dbReference type="ARBA" id="ARBA00022664"/>
    </source>
</evidence>
<feature type="domain" description="RNase III" evidence="11">
    <location>
        <begin position="3"/>
        <end position="132"/>
    </location>
</feature>
<dbReference type="FunFam" id="3.30.160.20:FF:000007">
    <property type="entry name" value="Double-stranded RNA-binding protein Staufen homolog 1"/>
    <property type="match status" value="1"/>
</dbReference>
<dbReference type="NCBIfam" id="TIGR02191">
    <property type="entry name" value="RNaseIII"/>
    <property type="match status" value="1"/>
</dbReference>
<evidence type="ECO:0000256" key="2">
    <source>
        <dbReference type="ARBA" id="ARBA00010183"/>
    </source>
</evidence>
<dbReference type="GO" id="GO:0003725">
    <property type="term" value="F:double-stranded RNA binding"/>
    <property type="evidence" value="ECO:0007669"/>
    <property type="project" value="TreeGrafter"/>
</dbReference>
<keyword evidence="7 9" id="KW-0378">Hydrolase</keyword>
<dbReference type="GO" id="GO:0019843">
    <property type="term" value="F:rRNA binding"/>
    <property type="evidence" value="ECO:0007669"/>
    <property type="project" value="UniProtKB-KW"/>
</dbReference>
<dbReference type="HOGENOM" id="CLU_000907_1_3_7"/>
<sequence length="231" mass="25139">MNTTLLEQHLVYRFTDTGLLAKALRHSSYVNEQADPAMEDNERLEFLGDAALSLCIGHLLMARFPELSEGDLSQTRAGLVNAGWLADIGRSMNLGEYVLLGKGEEQTNGRNKDSILANAVEALLGAIYLDGGFDAVMAVVRHKFENDIEALAALDMNRNYKSLLQELTQATDGKAPTYEIIDETGPDHDKTFHCRVSAGDIQAEGSGKNKKTAQQDAAHKALALIKGEPLP</sequence>
<dbReference type="Gene3D" id="3.30.160.20">
    <property type="match status" value="1"/>
</dbReference>
<dbReference type="PROSITE" id="PS50142">
    <property type="entry name" value="RNASE_3_2"/>
    <property type="match status" value="1"/>
</dbReference>
<keyword evidence="8 9" id="KW-0694">RNA-binding</keyword>
<keyword evidence="13" id="KW-1185">Reference proteome</keyword>
<dbReference type="GO" id="GO:0006397">
    <property type="term" value="P:mRNA processing"/>
    <property type="evidence" value="ECO:0007669"/>
    <property type="project" value="UniProtKB-UniRule"/>
</dbReference>
<dbReference type="Proteomes" id="UP000008561">
    <property type="component" value="Chromosome"/>
</dbReference>
<dbReference type="GO" id="GO:0010468">
    <property type="term" value="P:regulation of gene expression"/>
    <property type="evidence" value="ECO:0007669"/>
    <property type="project" value="TreeGrafter"/>
</dbReference>
<keyword evidence="9" id="KW-0963">Cytoplasm</keyword>
<dbReference type="STRING" id="96561.Dole_1502"/>
<dbReference type="HAMAP" id="MF_00104">
    <property type="entry name" value="RNase_III"/>
    <property type="match status" value="1"/>
</dbReference>
<dbReference type="InterPro" id="IPR000999">
    <property type="entry name" value="RNase_III_dom"/>
</dbReference>
<keyword evidence="4 9" id="KW-0507">mRNA processing</keyword>
<comment type="catalytic activity">
    <reaction evidence="1 9">
        <text>Endonucleolytic cleavage to 5'-phosphomonoester.</text>
        <dbReference type="EC" id="3.1.26.3"/>
    </reaction>
</comment>
<feature type="binding site" evidence="9">
    <location>
        <position position="121"/>
    </location>
    <ligand>
        <name>Mg(2+)</name>
        <dbReference type="ChEBI" id="CHEBI:18420"/>
    </ligand>
</feature>
<dbReference type="CDD" id="cd10845">
    <property type="entry name" value="DSRM_RNAse_III_family"/>
    <property type="match status" value="1"/>
</dbReference>
<keyword evidence="9" id="KW-0819">tRNA processing</keyword>
<evidence type="ECO:0000256" key="5">
    <source>
        <dbReference type="ARBA" id="ARBA00022722"/>
    </source>
</evidence>
<proteinExistence type="inferred from homology"/>